<gene>
    <name evidence="1" type="ORF">Pla163_14040</name>
</gene>
<organism evidence="1 2">
    <name type="scientific">Rohdeia mirabilis</name>
    <dbReference type="NCBI Taxonomy" id="2528008"/>
    <lineage>
        <taxon>Bacteria</taxon>
        <taxon>Pseudomonadati</taxon>
        <taxon>Planctomycetota</taxon>
        <taxon>Planctomycetia</taxon>
        <taxon>Planctomycetia incertae sedis</taxon>
        <taxon>Rohdeia</taxon>
    </lineage>
</organism>
<evidence type="ECO:0000313" key="2">
    <source>
        <dbReference type="Proteomes" id="UP000319342"/>
    </source>
</evidence>
<dbReference type="EMBL" id="CP036290">
    <property type="protein sequence ID" value="QDU84297.1"/>
    <property type="molecule type" value="Genomic_DNA"/>
</dbReference>
<dbReference type="AlphaFoldDB" id="A0A518CYL5"/>
<proteinExistence type="predicted"/>
<dbReference type="Proteomes" id="UP000319342">
    <property type="component" value="Chromosome"/>
</dbReference>
<dbReference type="RefSeq" id="WP_145185584.1">
    <property type="nucleotide sequence ID" value="NZ_CP036290.1"/>
</dbReference>
<accession>A0A518CYL5</accession>
<keyword evidence="2" id="KW-1185">Reference proteome</keyword>
<dbReference type="OrthoDB" id="9989489at2"/>
<protein>
    <recommendedName>
        <fullName evidence="3">Outer membrane protein assembly factor BamC</fullName>
    </recommendedName>
</protein>
<evidence type="ECO:0008006" key="3">
    <source>
        <dbReference type="Google" id="ProtNLM"/>
    </source>
</evidence>
<sequence length="177" mass="20224">MSHSTSRPAADRRRFLALLPLAFVVALAPSCSSMKREPSPTWLDVEVEAVSRDVLWQMAQLAMKRRGFPRGTDVDVNSLRMESGWRNSLAPFRGDGRRHKAVIQLSHVEGDTWKAEVRVKAQANMSIVRPTDPRYAEWEWRDDDEDEALILIQVLRSSLTTGDEFPERELTPPDPER</sequence>
<name>A0A518CYL5_9BACT</name>
<evidence type="ECO:0000313" key="1">
    <source>
        <dbReference type="EMBL" id="QDU84297.1"/>
    </source>
</evidence>
<reference evidence="1 2" key="1">
    <citation type="submission" date="2019-02" db="EMBL/GenBank/DDBJ databases">
        <title>Deep-cultivation of Planctomycetes and their phenomic and genomic characterization uncovers novel biology.</title>
        <authorList>
            <person name="Wiegand S."/>
            <person name="Jogler M."/>
            <person name="Boedeker C."/>
            <person name="Pinto D."/>
            <person name="Vollmers J."/>
            <person name="Rivas-Marin E."/>
            <person name="Kohn T."/>
            <person name="Peeters S.H."/>
            <person name="Heuer A."/>
            <person name="Rast P."/>
            <person name="Oberbeckmann S."/>
            <person name="Bunk B."/>
            <person name="Jeske O."/>
            <person name="Meyerdierks A."/>
            <person name="Storesund J.E."/>
            <person name="Kallscheuer N."/>
            <person name="Luecker S."/>
            <person name="Lage O.M."/>
            <person name="Pohl T."/>
            <person name="Merkel B.J."/>
            <person name="Hornburger P."/>
            <person name="Mueller R.-W."/>
            <person name="Bruemmer F."/>
            <person name="Labrenz M."/>
            <person name="Spormann A.M."/>
            <person name="Op den Camp H."/>
            <person name="Overmann J."/>
            <person name="Amann R."/>
            <person name="Jetten M.S.M."/>
            <person name="Mascher T."/>
            <person name="Medema M.H."/>
            <person name="Devos D.P."/>
            <person name="Kaster A.-K."/>
            <person name="Ovreas L."/>
            <person name="Rohde M."/>
            <person name="Galperin M.Y."/>
            <person name="Jogler C."/>
        </authorList>
    </citation>
    <scope>NUCLEOTIDE SEQUENCE [LARGE SCALE GENOMIC DNA]</scope>
    <source>
        <strain evidence="1 2">Pla163</strain>
    </source>
</reference>